<dbReference type="FunFam" id="3.90.1170.50:FF:000001">
    <property type="entry name" value="Aldehyde oxidase 1"/>
    <property type="match status" value="1"/>
</dbReference>
<comment type="similarity">
    <text evidence="3">Belongs to the xanthine dehydrogenase family.</text>
</comment>
<dbReference type="SMART" id="SM01092">
    <property type="entry name" value="CO_deh_flav_C"/>
    <property type="match status" value="1"/>
</dbReference>
<comment type="caution">
    <text evidence="23">The sequence shown here is derived from an EMBL/GenBank/DDBJ whole genome shotgun (WGS) entry which is preliminary data.</text>
</comment>
<dbReference type="PROSITE" id="PS51387">
    <property type="entry name" value="FAD_PCMH"/>
    <property type="match status" value="1"/>
</dbReference>
<dbReference type="Gene3D" id="1.10.150.120">
    <property type="entry name" value="[2Fe-2S]-binding domain"/>
    <property type="match status" value="1"/>
</dbReference>
<feature type="binding site" evidence="20">
    <location>
        <position position="877"/>
    </location>
    <ligand>
        <name>Mo-molybdopterin</name>
        <dbReference type="ChEBI" id="CHEBI:71302"/>
    </ligand>
    <ligandPart>
        <name>Mo</name>
        <dbReference type="ChEBI" id="CHEBI:28685"/>
    </ligandPart>
</feature>
<feature type="binding site" evidence="19">
    <location>
        <position position="461"/>
    </location>
    <ligand>
        <name>FAD</name>
        <dbReference type="ChEBI" id="CHEBI:57692"/>
    </ligand>
</feature>
<accession>A0AAD3DX02</accession>
<evidence type="ECO:0000256" key="2">
    <source>
        <dbReference type="ARBA" id="ARBA00004275"/>
    </source>
</evidence>
<feature type="binding site" evidence="20">
    <location>
        <position position="116"/>
    </location>
    <ligand>
        <name>[2Fe-2S] cluster</name>
        <dbReference type="ChEBI" id="CHEBI:190135"/>
        <label>2</label>
    </ligand>
</feature>
<feature type="binding site" evidence="20">
    <location>
        <position position="76"/>
    </location>
    <ligand>
        <name>[2Fe-2S] cluster</name>
        <dbReference type="ChEBI" id="CHEBI:190135"/>
        <label>1</label>
    </ligand>
</feature>
<dbReference type="InterPro" id="IPR006058">
    <property type="entry name" value="2Fe2S_fd_BS"/>
</dbReference>
<comment type="subcellular location">
    <subcellularLocation>
        <location evidence="2">Peroxisome</location>
    </subcellularLocation>
</comment>
<dbReference type="InterPro" id="IPR037165">
    <property type="entry name" value="AldOxase/xan_DH_Mopterin-bd_sf"/>
</dbReference>
<dbReference type="Proteomes" id="UP001054857">
    <property type="component" value="Unassembled WGS sequence"/>
</dbReference>
<dbReference type="FunFam" id="3.30.43.10:FF:000001">
    <property type="entry name" value="Xanthine dehydrogenase/oxidase"/>
    <property type="match status" value="1"/>
</dbReference>
<evidence type="ECO:0000256" key="5">
    <source>
        <dbReference type="ARBA" id="ARBA00022505"/>
    </source>
</evidence>
<dbReference type="Pfam" id="PF20256">
    <property type="entry name" value="MoCoBD_2"/>
    <property type="match status" value="1"/>
</dbReference>
<dbReference type="FunFam" id="3.30.365.10:FF:000002">
    <property type="entry name" value="Xanthine dehydrogenase oxidase"/>
    <property type="match status" value="1"/>
</dbReference>
<feature type="binding site" evidence="20">
    <location>
        <position position="1189"/>
    </location>
    <ligand>
        <name>Mo-molybdopterin</name>
        <dbReference type="ChEBI" id="CHEBI:71302"/>
    </ligand>
    <ligandPart>
        <name>Mo</name>
        <dbReference type="ChEBI" id="CHEBI:28685"/>
    </ligandPart>
</feature>
<feature type="binding site" evidence="19">
    <location>
        <position position="438"/>
    </location>
    <ligand>
        <name>FAD</name>
        <dbReference type="ChEBI" id="CHEBI:57692"/>
    </ligand>
</feature>
<feature type="binding site" evidence="20">
    <location>
        <position position="48"/>
    </location>
    <ligand>
        <name>[2Fe-2S] cluster</name>
        <dbReference type="ChEBI" id="CHEBI:190135"/>
        <label>1</label>
    </ligand>
</feature>
<feature type="binding site" evidence="19">
    <location>
        <position position="912"/>
    </location>
    <ligand>
        <name>substrate</name>
    </ligand>
</feature>
<evidence type="ECO:0000256" key="4">
    <source>
        <dbReference type="ARBA" id="ARBA00013123"/>
    </source>
</evidence>
<evidence type="ECO:0000256" key="19">
    <source>
        <dbReference type="PIRSR" id="PIRSR000127-2"/>
    </source>
</evidence>
<dbReference type="SUPFAM" id="SSF54292">
    <property type="entry name" value="2Fe-2S ferredoxin-like"/>
    <property type="match status" value="1"/>
</dbReference>
<gene>
    <name evidence="23" type="ORF">Agub_g11707</name>
</gene>
<feature type="binding site" evidence="19">
    <location>
        <position position="505"/>
    </location>
    <ligand>
        <name>FAD</name>
        <dbReference type="ChEBI" id="CHEBI:57692"/>
    </ligand>
</feature>
<dbReference type="SUPFAM" id="SSF55447">
    <property type="entry name" value="CO dehydrogenase flavoprotein C-terminal domain-like"/>
    <property type="match status" value="1"/>
</dbReference>
<keyword evidence="24" id="KW-1185">Reference proteome</keyword>
<dbReference type="EC" id="1.17.1.4" evidence="4"/>
<comment type="cofactor">
    <cofactor evidence="20">
        <name>[2Fe-2S] cluster</name>
        <dbReference type="ChEBI" id="CHEBI:190135"/>
    </cofactor>
    <text evidence="20">Binds 2 [2Fe-2S] clusters.</text>
</comment>
<feature type="binding site" evidence="20">
    <location>
        <position position="53"/>
    </location>
    <ligand>
        <name>[2Fe-2S] cluster</name>
        <dbReference type="ChEBI" id="CHEBI:190135"/>
        <label>1</label>
    </ligand>
</feature>
<keyword evidence="7 20" id="KW-0001">2Fe-2S</keyword>
<dbReference type="InterPro" id="IPR005107">
    <property type="entry name" value="CO_DH_flav_C"/>
</dbReference>
<dbReference type="InterPro" id="IPR036856">
    <property type="entry name" value="Ald_Oxase/Xan_DH_a/b_sf"/>
</dbReference>
<evidence type="ECO:0000256" key="14">
    <source>
        <dbReference type="ARBA" id="ARBA00023140"/>
    </source>
</evidence>
<dbReference type="Pfam" id="PF00111">
    <property type="entry name" value="Fer2"/>
    <property type="match status" value="1"/>
</dbReference>
<keyword evidence="11 20" id="KW-0408">Iron</keyword>
<dbReference type="InterPro" id="IPR036318">
    <property type="entry name" value="FAD-bd_PCMH-like_sf"/>
</dbReference>
<dbReference type="Pfam" id="PF00941">
    <property type="entry name" value="FAD_binding_5"/>
    <property type="match status" value="1"/>
</dbReference>
<dbReference type="FunFam" id="3.30.365.10:FF:000001">
    <property type="entry name" value="Xanthine dehydrogenase oxidase"/>
    <property type="match status" value="1"/>
</dbReference>
<dbReference type="PANTHER" id="PTHR45444">
    <property type="entry name" value="XANTHINE DEHYDROGENASE"/>
    <property type="match status" value="1"/>
</dbReference>
<dbReference type="Pfam" id="PF01799">
    <property type="entry name" value="Fer2_2"/>
    <property type="match status" value="1"/>
</dbReference>
<feature type="binding site" evidence="19">
    <location>
        <position position="990"/>
    </location>
    <ligand>
        <name>substrate</name>
    </ligand>
</feature>
<feature type="binding site" evidence="19">
    <location>
        <position position="1120"/>
    </location>
    <ligand>
        <name>substrate</name>
    </ligand>
</feature>
<feature type="binding site" evidence="20">
    <location>
        <position position="119"/>
    </location>
    <ligand>
        <name>[2Fe-2S] cluster</name>
        <dbReference type="ChEBI" id="CHEBI:190135"/>
        <label>2</label>
    </ligand>
</feature>
<dbReference type="InterPro" id="IPR046867">
    <property type="entry name" value="AldOxase/xan_DH_MoCoBD2"/>
</dbReference>
<dbReference type="GO" id="GO:0005506">
    <property type="term" value="F:iron ion binding"/>
    <property type="evidence" value="ECO:0007669"/>
    <property type="project" value="InterPro"/>
</dbReference>
<keyword evidence="14" id="KW-0576">Peroxisome</keyword>
<dbReference type="SUPFAM" id="SSF56176">
    <property type="entry name" value="FAD-binding/transporter-associated domain-like"/>
    <property type="match status" value="1"/>
</dbReference>
<dbReference type="Gene3D" id="3.30.365.10">
    <property type="entry name" value="Aldehyde oxidase/xanthine dehydrogenase, molybdopterin binding domain"/>
    <property type="match status" value="4"/>
</dbReference>
<dbReference type="PROSITE" id="PS00197">
    <property type="entry name" value="2FE2S_FER_1"/>
    <property type="match status" value="1"/>
</dbReference>
<keyword evidence="9 19" id="KW-0274">FAD</keyword>
<feature type="binding site" evidence="19">
    <location>
        <begin position="358"/>
        <end position="365"/>
    </location>
    <ligand>
        <name>FAD</name>
        <dbReference type="ChEBI" id="CHEBI:57692"/>
    </ligand>
</feature>
<dbReference type="InterPro" id="IPR000674">
    <property type="entry name" value="Ald_Oxase/Xan_DH_a/b"/>
</dbReference>
<dbReference type="Gene3D" id="3.90.1170.50">
    <property type="entry name" value="Aldehyde oxidase/xanthine dehydrogenase, a/b hammerhead"/>
    <property type="match status" value="1"/>
</dbReference>
<dbReference type="InterPro" id="IPR036884">
    <property type="entry name" value="2Fe-2S-bd_dom_sf"/>
</dbReference>
<keyword evidence="5 20" id="KW-0500">Molybdenum</keyword>
<evidence type="ECO:0000256" key="1">
    <source>
        <dbReference type="ARBA" id="ARBA00001974"/>
    </source>
</evidence>
<dbReference type="PIRSF" id="PIRSF000127">
    <property type="entry name" value="Xanthine_DH"/>
    <property type="match status" value="1"/>
</dbReference>
<dbReference type="InterPro" id="IPR016169">
    <property type="entry name" value="FAD-bd_PCMH_sub2"/>
</dbReference>
<dbReference type="FunFam" id="3.30.365.10:FF:000004">
    <property type="entry name" value="Xanthine dehydrogenase oxidase"/>
    <property type="match status" value="1"/>
</dbReference>
<dbReference type="InterPro" id="IPR008274">
    <property type="entry name" value="AldOxase/xan_DH_MoCoBD1"/>
</dbReference>
<dbReference type="Gene3D" id="3.30.43.10">
    <property type="entry name" value="Uridine Diphospho-n-acetylenolpyruvylglucosamine Reductase, domain 2"/>
    <property type="match status" value="1"/>
</dbReference>
<dbReference type="InterPro" id="IPR012675">
    <property type="entry name" value="Beta-grasp_dom_sf"/>
</dbReference>
<dbReference type="GO" id="GO:0071949">
    <property type="term" value="F:FAD binding"/>
    <property type="evidence" value="ECO:0007669"/>
    <property type="project" value="InterPro"/>
</dbReference>
<dbReference type="InterPro" id="IPR016208">
    <property type="entry name" value="Ald_Oxase/xanthine_DH-like"/>
</dbReference>
<dbReference type="FunFam" id="3.30.465.10:FF:000004">
    <property type="entry name" value="Xanthine dehydrogenase/oxidase"/>
    <property type="match status" value="1"/>
</dbReference>
<reference evidence="23 24" key="1">
    <citation type="journal article" date="2021" name="Sci. Rep.">
        <title>Genome sequencing of the multicellular alga Astrephomene provides insights into convergent evolution of germ-soma differentiation.</title>
        <authorList>
            <person name="Yamashita S."/>
            <person name="Yamamoto K."/>
            <person name="Matsuzaki R."/>
            <person name="Suzuki S."/>
            <person name="Yamaguchi H."/>
            <person name="Hirooka S."/>
            <person name="Minakuchi Y."/>
            <person name="Miyagishima S."/>
            <person name="Kawachi M."/>
            <person name="Toyoda A."/>
            <person name="Nozaki H."/>
        </authorList>
    </citation>
    <scope>NUCLEOTIDE SEQUENCE [LARGE SCALE GENOMIC DNA]</scope>
    <source>
        <strain evidence="23 24">NIES-4017</strain>
    </source>
</reference>
<comment type="cofactor">
    <cofactor evidence="20">
        <name>Mo-molybdopterin</name>
        <dbReference type="ChEBI" id="CHEBI:71302"/>
    </cofactor>
    <text evidence="20">Binds 1 Mo-molybdopterin (Mo-MPT) cofactor per subunit.</text>
</comment>
<dbReference type="GO" id="GO:0004854">
    <property type="term" value="F:xanthine dehydrogenase activity"/>
    <property type="evidence" value="ECO:0007669"/>
    <property type="project" value="UniProtKB-EC"/>
</dbReference>
<dbReference type="EMBL" id="BMAR01000031">
    <property type="protein sequence ID" value="GFR49634.1"/>
    <property type="molecule type" value="Genomic_DNA"/>
</dbReference>
<sequence length="1439" mass="152899">MATIETLDGPQPICYINGKRYVLPPGRGETTLLQFLRENGLKGTKLGCGEGGCGACTVMLSHWEDGHVVHRSANACLCPLYAVEGMQVITVEGLGTVREGLHPIQKRLAQMHGSQCGFCTPGFVMSMYALLRSSEGPPSEEEIEDALGGNLCRCTGYRPILDAFKTFAKTDPAAYTQEAISAAAGNGSETPTASNGTNGITSSSSCGASSAATNCASTPPGKVCPSSGLPCDCIGAKAAAAAAAPDGVTAADSSSGCCAGGAAGKGGGASTGCSSGGCGAAKCCKKSGNVCGDAGVGGAAVAAAVVPERAPCEPIFPPELKQRPAFDLTMPGPVLTWHRPSSLDRLLALKAAHPAARLVVGNTEVGIEMKFKAAAYPVLIAPTHVKEMNEITVTDSGVEVGAAVTLTRLLAAFKGLIACRPRHQVAALEAIVNQLRWFAGNQIRNVSAVGGNIVTGSPISDLNPLWMAAGATFVVLGQGTGERRVSAADFFVGYRQVDLRPHEVLLRVLLPFSRRLEYVREFKQSPRREDDIAIVNAGMRVRLAPGASEGSWVVEEAAIAFGGVAPKAIMAPAVAAAMVGQPWDQQTLQAVLAAVRQDVVMSDNAPGGKVEFRRALAASFLFKFFVHTALRLEADTAAAYKSNLPPDYLSAAKPYERPPARGVQFYAEAQAPTDSETTVSVVGQPYHHMAAELQVTGEAQYTDDIKLTSDALVAALVTSVKPHARITRLDPSAALQVPGVVGFYSAKDVPGSNAIGPVWTDEEVFATSEVTAVGQVIGIVVASSEAAARAGARAVVVGYEELPAVMSIEEAIEAGSFYQDYTGKLECGDVDAAWSQCDHIITGTYKLGGQEHFYLEPNNCVVIPQENDEFTLFSSTQAPAKHQKYVASVLGVPAHKVVSKTKRLGGGFGGKETRGIFLHCAAAVPAYHLRRPVRLCLDRDEDMQMTGQRHAFLATYKVGFSAAGRVLAAELDLYNNAGNSHDLSHSIMDRALLHSDCVYKVPNMRVRGHLCRTNQSSNTAFRGFGGPQGLMFAEMWIEQIAKTLNLPDAEVRSLNMYREGDVTHFGQVLEACRARACWEQVLASSEYERRLQQVATFNLENRWRKRGLAATPTKFGISFTTKFLNQAGALVHVYLDGSVLVTHGGVEMGQGLHTKMAQVAAQALNVPLSKVFISETSTDKVPNASPTAASASSDMYGGAVLDACRQLNERLAPYRAKLSSGSWKDVVNAAYLDRVDLSAHGFYATPDITGFGGSRPFNYFCFGAAVSEVELDVLTGDMQVLRSDLVMDVGNPINPAIDIGQVEGGFVQGMGWLVLEELMWGDKQHPWIRRGHLFTKGPGTYKIPSVNDIPVDFRVQLLADAPNVRAIHSSKAVGEPPFHLGASVFFALKEAVYAARDAAGCSGYFVLDAPATPERLRLLCSDGVVMPYVRAEIRPMISC</sequence>
<dbReference type="InterPro" id="IPR016166">
    <property type="entry name" value="FAD-bd_PCMH"/>
</dbReference>
<dbReference type="GO" id="GO:0005777">
    <property type="term" value="C:peroxisome"/>
    <property type="evidence" value="ECO:0007669"/>
    <property type="project" value="UniProtKB-SubCell"/>
</dbReference>
<evidence type="ECO:0000313" key="23">
    <source>
        <dbReference type="EMBL" id="GFR49634.1"/>
    </source>
</evidence>
<feature type="active site" description="Proton acceptor" evidence="18">
    <location>
        <position position="1375"/>
    </location>
</feature>
<evidence type="ECO:0000256" key="6">
    <source>
        <dbReference type="ARBA" id="ARBA00022630"/>
    </source>
</evidence>
<feature type="binding site" evidence="20">
    <location>
        <position position="1022"/>
    </location>
    <ligand>
        <name>Mo-molybdopterin</name>
        <dbReference type="ChEBI" id="CHEBI:71302"/>
    </ligand>
    <ligandPart>
        <name>Mo</name>
        <dbReference type="ChEBI" id="CHEBI:28685"/>
    </ligandPart>
</feature>
<protein>
    <recommendedName>
        <fullName evidence="4">xanthine dehydrogenase</fullName>
        <ecNumber evidence="4">1.17.1.4</ecNumber>
    </recommendedName>
</protein>
<feature type="binding site" evidence="20">
    <location>
        <position position="56"/>
    </location>
    <ligand>
        <name>[2Fe-2S] cluster</name>
        <dbReference type="ChEBI" id="CHEBI:190135"/>
        <label>1</label>
    </ligand>
</feature>
<feature type="binding site" evidence="20">
    <location>
        <position position="152"/>
    </location>
    <ligand>
        <name>[2Fe-2S] cluster</name>
        <dbReference type="ChEBI" id="CHEBI:190135"/>
        <label>2</label>
    </ligand>
</feature>
<evidence type="ECO:0000256" key="10">
    <source>
        <dbReference type="ARBA" id="ARBA00023002"/>
    </source>
</evidence>
<evidence type="ECO:0000256" key="17">
    <source>
        <dbReference type="ARBA" id="ARBA00049517"/>
    </source>
</evidence>
<comment type="cofactor">
    <cofactor evidence="15">
        <name>[2Fe-2S] cluster</name>
        <dbReference type="ChEBI" id="CHEBI:190135"/>
    </cofactor>
</comment>
<comment type="catalytic activity">
    <reaction evidence="16">
        <text>xanthine + NAD(+) + H2O = urate + NADH + H(+)</text>
        <dbReference type="Rhea" id="RHEA:16669"/>
        <dbReference type="ChEBI" id="CHEBI:15377"/>
        <dbReference type="ChEBI" id="CHEBI:15378"/>
        <dbReference type="ChEBI" id="CHEBI:17712"/>
        <dbReference type="ChEBI" id="CHEBI:17775"/>
        <dbReference type="ChEBI" id="CHEBI:57540"/>
        <dbReference type="ChEBI" id="CHEBI:57945"/>
        <dbReference type="EC" id="1.17.1.4"/>
    </reaction>
</comment>
<dbReference type="SUPFAM" id="SSF56003">
    <property type="entry name" value="Molybdenum cofactor-binding domain"/>
    <property type="match status" value="1"/>
</dbReference>
<dbReference type="InterPro" id="IPR002888">
    <property type="entry name" value="2Fe-2S-bd"/>
</dbReference>
<dbReference type="GO" id="GO:0051537">
    <property type="term" value="F:2 iron, 2 sulfur cluster binding"/>
    <property type="evidence" value="ECO:0007669"/>
    <property type="project" value="UniProtKB-KW"/>
</dbReference>
<evidence type="ECO:0000256" key="18">
    <source>
        <dbReference type="PIRSR" id="PIRSR000127-1"/>
    </source>
</evidence>
<dbReference type="FunFam" id="3.30.365.10:FF:000003">
    <property type="entry name" value="Aldehyde oxidase 1"/>
    <property type="match status" value="1"/>
</dbReference>
<keyword evidence="6" id="KW-0285">Flavoprotein</keyword>
<dbReference type="Pfam" id="PF02738">
    <property type="entry name" value="MoCoBD_1"/>
    <property type="match status" value="1"/>
</dbReference>
<evidence type="ECO:0000259" key="22">
    <source>
        <dbReference type="PROSITE" id="PS51387"/>
    </source>
</evidence>
<dbReference type="PANTHER" id="PTHR45444:SF3">
    <property type="entry name" value="XANTHINE DEHYDROGENASE"/>
    <property type="match status" value="1"/>
</dbReference>
<dbReference type="SMART" id="SM01008">
    <property type="entry name" value="Ald_Xan_dh_C"/>
    <property type="match status" value="1"/>
</dbReference>
<feature type="domain" description="2Fe-2S ferredoxin-type" evidence="21">
    <location>
        <begin position="11"/>
        <end position="94"/>
    </location>
</feature>
<dbReference type="InterPro" id="IPR016167">
    <property type="entry name" value="FAD-bd_PCMH_sub1"/>
</dbReference>
<dbReference type="Gene3D" id="3.10.20.30">
    <property type="match status" value="1"/>
</dbReference>
<dbReference type="PROSITE" id="PS51085">
    <property type="entry name" value="2FE2S_FER_2"/>
    <property type="match status" value="1"/>
</dbReference>
<evidence type="ECO:0000256" key="12">
    <source>
        <dbReference type="ARBA" id="ARBA00023014"/>
    </source>
</evidence>
<organism evidence="23 24">
    <name type="scientific">Astrephomene gubernaculifera</name>
    <dbReference type="NCBI Taxonomy" id="47775"/>
    <lineage>
        <taxon>Eukaryota</taxon>
        <taxon>Viridiplantae</taxon>
        <taxon>Chlorophyta</taxon>
        <taxon>core chlorophytes</taxon>
        <taxon>Chlorophyceae</taxon>
        <taxon>CS clade</taxon>
        <taxon>Chlamydomonadales</taxon>
        <taxon>Astrephomenaceae</taxon>
        <taxon>Astrephomene</taxon>
    </lineage>
</organism>
<keyword evidence="10" id="KW-0560">Oxidoreductase</keyword>
<evidence type="ECO:0000256" key="9">
    <source>
        <dbReference type="ARBA" id="ARBA00022827"/>
    </source>
</evidence>
<comment type="cofactor">
    <cofactor evidence="1 19">
        <name>FAD</name>
        <dbReference type="ChEBI" id="CHEBI:57692"/>
    </cofactor>
</comment>
<dbReference type="InterPro" id="IPR002346">
    <property type="entry name" value="Mopterin_DH_FAD-bd"/>
</dbReference>
<dbReference type="Gene3D" id="3.30.390.50">
    <property type="entry name" value="CO dehydrogenase flavoprotein, C-terminal domain"/>
    <property type="match status" value="1"/>
</dbReference>
<keyword evidence="13" id="KW-0520">NAD</keyword>
<feature type="domain" description="FAD-binding PCMH-type" evidence="22">
    <location>
        <begin position="330"/>
        <end position="515"/>
    </location>
</feature>
<name>A0AAD3DX02_9CHLO</name>
<evidence type="ECO:0000256" key="15">
    <source>
        <dbReference type="ARBA" id="ARBA00034078"/>
    </source>
</evidence>
<keyword evidence="12 20" id="KW-0411">Iron-sulfur</keyword>
<evidence type="ECO:0000256" key="20">
    <source>
        <dbReference type="PIRSR" id="PIRSR000127-3"/>
    </source>
</evidence>
<evidence type="ECO:0000313" key="24">
    <source>
        <dbReference type="Proteomes" id="UP001054857"/>
    </source>
</evidence>
<evidence type="ECO:0000256" key="7">
    <source>
        <dbReference type="ARBA" id="ARBA00022714"/>
    </source>
</evidence>
<feature type="binding site" evidence="20">
    <location>
        <position position="908"/>
    </location>
    <ligand>
        <name>Mo-molybdopterin</name>
        <dbReference type="ChEBI" id="CHEBI:71302"/>
    </ligand>
    <ligandPart>
        <name>Mo</name>
        <dbReference type="ChEBI" id="CHEBI:28685"/>
    </ligandPart>
</feature>
<dbReference type="Pfam" id="PF01315">
    <property type="entry name" value="Ald_Xan_dh_C"/>
    <property type="match status" value="1"/>
</dbReference>
<feature type="binding site" evidence="19">
    <location>
        <position position="523"/>
    </location>
    <ligand>
        <name>FAD</name>
        <dbReference type="ChEBI" id="CHEBI:57692"/>
    </ligand>
</feature>
<evidence type="ECO:0000256" key="16">
    <source>
        <dbReference type="ARBA" id="ARBA00049017"/>
    </source>
</evidence>
<feature type="binding site" evidence="20">
    <location>
        <position position="154"/>
    </location>
    <ligand>
        <name>[2Fe-2S] cluster</name>
        <dbReference type="ChEBI" id="CHEBI:190135"/>
        <label>2</label>
    </ligand>
</feature>
<feature type="binding site" evidence="19">
    <location>
        <position position="1024"/>
    </location>
    <ligand>
        <name>substrate</name>
    </ligand>
</feature>
<evidence type="ECO:0000256" key="8">
    <source>
        <dbReference type="ARBA" id="ARBA00022723"/>
    </source>
</evidence>
<dbReference type="InterPro" id="IPR036683">
    <property type="entry name" value="CO_DH_flav_C_dom_sf"/>
</dbReference>
<comment type="catalytic activity">
    <reaction evidence="17">
        <text>hypoxanthine + NAD(+) + H2O = xanthine + NADH + H(+)</text>
        <dbReference type="Rhea" id="RHEA:24670"/>
        <dbReference type="ChEBI" id="CHEBI:15377"/>
        <dbReference type="ChEBI" id="CHEBI:15378"/>
        <dbReference type="ChEBI" id="CHEBI:17368"/>
        <dbReference type="ChEBI" id="CHEBI:17712"/>
        <dbReference type="ChEBI" id="CHEBI:57540"/>
        <dbReference type="ChEBI" id="CHEBI:57945"/>
        <dbReference type="EC" id="1.17.1.4"/>
    </reaction>
</comment>
<dbReference type="Gene3D" id="3.30.465.10">
    <property type="match status" value="1"/>
</dbReference>
<keyword evidence="8 20" id="KW-0479">Metal-binding</keyword>
<evidence type="ECO:0000256" key="11">
    <source>
        <dbReference type="ARBA" id="ARBA00023004"/>
    </source>
</evidence>
<evidence type="ECO:0000259" key="21">
    <source>
        <dbReference type="PROSITE" id="PS51085"/>
    </source>
</evidence>
<evidence type="ECO:0000256" key="13">
    <source>
        <dbReference type="ARBA" id="ARBA00023027"/>
    </source>
</evidence>
<dbReference type="InterPro" id="IPR036010">
    <property type="entry name" value="2Fe-2S_ferredoxin-like_sf"/>
</dbReference>
<proteinExistence type="inferred from homology"/>
<dbReference type="FunFam" id="3.10.20.30:FF:000012">
    <property type="entry name" value="Xanthine dehydrogenase/oxidase"/>
    <property type="match status" value="1"/>
</dbReference>
<dbReference type="InterPro" id="IPR001041">
    <property type="entry name" value="2Fe-2S_ferredoxin-type"/>
</dbReference>
<dbReference type="Pfam" id="PF03450">
    <property type="entry name" value="CO_deh_flav_C"/>
    <property type="match status" value="1"/>
</dbReference>
<dbReference type="SUPFAM" id="SSF54665">
    <property type="entry name" value="CO dehydrogenase molybdoprotein N-domain-like"/>
    <property type="match status" value="1"/>
</dbReference>
<evidence type="ECO:0000256" key="3">
    <source>
        <dbReference type="ARBA" id="ARBA00006849"/>
    </source>
</evidence>
<dbReference type="SUPFAM" id="SSF47741">
    <property type="entry name" value="CO dehydrogenase ISP C-domain like"/>
    <property type="match status" value="1"/>
</dbReference>